<protein>
    <submittedName>
        <fullName evidence="6">Glycosyltransferase family 2 protein</fullName>
    </submittedName>
</protein>
<dbReference type="PANTHER" id="PTHR43630:SF1">
    <property type="entry name" value="POLY-BETA-1,6-N-ACETYL-D-GLUCOSAMINE SYNTHASE"/>
    <property type="match status" value="1"/>
</dbReference>
<dbReference type="SUPFAM" id="SSF53448">
    <property type="entry name" value="Nucleotide-diphospho-sugar transferases"/>
    <property type="match status" value="1"/>
</dbReference>
<dbReference type="Gene3D" id="3.90.550.10">
    <property type="entry name" value="Spore Coat Polysaccharide Biosynthesis Protein SpsA, Chain A"/>
    <property type="match status" value="1"/>
</dbReference>
<evidence type="ECO:0000256" key="2">
    <source>
        <dbReference type="ARBA" id="ARBA00022676"/>
    </source>
</evidence>
<dbReference type="PANTHER" id="PTHR43630">
    <property type="entry name" value="POLY-BETA-1,6-N-ACETYL-D-GLUCOSAMINE SYNTHASE"/>
    <property type="match status" value="1"/>
</dbReference>
<feature type="domain" description="Glycosyltransferase 2-like" evidence="5">
    <location>
        <begin position="34"/>
        <end position="200"/>
    </location>
</feature>
<feature type="transmembrane region" description="Helical" evidence="4">
    <location>
        <begin position="303"/>
        <end position="328"/>
    </location>
</feature>
<comment type="similarity">
    <text evidence="1">Belongs to the glycosyltransferase 2 family.</text>
</comment>
<keyword evidence="2" id="KW-0328">Glycosyltransferase</keyword>
<comment type="caution">
    <text evidence="6">The sequence shown here is derived from an EMBL/GenBank/DDBJ whole genome shotgun (WGS) entry which is preliminary data.</text>
</comment>
<evidence type="ECO:0000256" key="3">
    <source>
        <dbReference type="ARBA" id="ARBA00022679"/>
    </source>
</evidence>
<sequence length="403" mass="45339">MKTLIFILMSMGVLLWFLSTLRRKPSLRYNCIDAIIPAYNEGPCLAQTLENLLLNPYFNKVICVNDGSTDDTEVVMMQVKEKWGERLVVVSQKNTGKGGALMHGLSYATCEQVFLSDADTYVPPDSLGMGYMLAEIERGADAVGGIPSTLLKGAGLLPHIRATVKLPMIVMKRTLQQILGGAPFIISGACGMFRTEVLRKFGFSDRTKVEDLDLTWTLVANGYRVRQANRCIVYPQECNTLKDEWKRWRRWIVGYAVCMRLHKSLLLSRFGIFSIFPMILVVLYGISIYLTAWINQVLQNEPLGIILSIFPLIWVGIVCSIGAFSAWYHRSWKLIPLAPLSILYVLLSYSVWMIHGIIAFFTGKEPTRDKPTRYSALVDSSATYSFAVANSTEDFSQTNPTRK</sequence>
<dbReference type="EMBL" id="DXHP01000074">
    <property type="protein sequence ID" value="HIW06362.1"/>
    <property type="molecule type" value="Genomic_DNA"/>
</dbReference>
<evidence type="ECO:0000259" key="5">
    <source>
        <dbReference type="Pfam" id="PF00535"/>
    </source>
</evidence>
<reference evidence="6" key="2">
    <citation type="submission" date="2021-04" db="EMBL/GenBank/DDBJ databases">
        <authorList>
            <person name="Gilroy R."/>
        </authorList>
    </citation>
    <scope>NUCLEOTIDE SEQUENCE</scope>
    <source>
        <strain evidence="6">CHK160-9182</strain>
    </source>
</reference>
<evidence type="ECO:0000256" key="1">
    <source>
        <dbReference type="ARBA" id="ARBA00006739"/>
    </source>
</evidence>
<keyword evidence="4" id="KW-0812">Transmembrane</keyword>
<keyword evidence="4" id="KW-0472">Membrane</keyword>
<keyword evidence="4" id="KW-1133">Transmembrane helix</keyword>
<gene>
    <name evidence="6" type="ORF">H9889_03430</name>
</gene>
<reference evidence="6" key="1">
    <citation type="journal article" date="2021" name="PeerJ">
        <title>Extensive microbial diversity within the chicken gut microbiome revealed by metagenomics and culture.</title>
        <authorList>
            <person name="Gilroy R."/>
            <person name="Ravi A."/>
            <person name="Getino M."/>
            <person name="Pursley I."/>
            <person name="Horton D.L."/>
            <person name="Alikhan N.F."/>
            <person name="Baker D."/>
            <person name="Gharbi K."/>
            <person name="Hall N."/>
            <person name="Watson M."/>
            <person name="Adriaenssens E.M."/>
            <person name="Foster-Nyarko E."/>
            <person name="Jarju S."/>
            <person name="Secka A."/>
            <person name="Antonio M."/>
            <person name="Oren A."/>
            <person name="Chaudhuri R.R."/>
            <person name="La Ragione R."/>
            <person name="Hildebrand F."/>
            <person name="Pallen M.J."/>
        </authorList>
    </citation>
    <scope>NUCLEOTIDE SEQUENCE</scope>
    <source>
        <strain evidence="6">CHK160-9182</strain>
    </source>
</reference>
<proteinExistence type="inferred from homology"/>
<dbReference type="InterPro" id="IPR029044">
    <property type="entry name" value="Nucleotide-diphossugar_trans"/>
</dbReference>
<dbReference type="Proteomes" id="UP000823934">
    <property type="component" value="Unassembled WGS sequence"/>
</dbReference>
<feature type="transmembrane region" description="Helical" evidence="4">
    <location>
        <begin position="340"/>
        <end position="363"/>
    </location>
</feature>
<name>A0A9D1TU17_9GAMM</name>
<organism evidence="6 7">
    <name type="scientific">Candidatus Ignatzschineria merdigallinarum</name>
    <dbReference type="NCBI Taxonomy" id="2838621"/>
    <lineage>
        <taxon>Bacteria</taxon>
        <taxon>Pseudomonadati</taxon>
        <taxon>Pseudomonadota</taxon>
        <taxon>Gammaproteobacteria</taxon>
        <taxon>Cardiobacteriales</taxon>
        <taxon>Ignatzschineriaceae</taxon>
        <taxon>Ignatzschineria</taxon>
    </lineage>
</organism>
<evidence type="ECO:0000313" key="6">
    <source>
        <dbReference type="EMBL" id="HIW06362.1"/>
    </source>
</evidence>
<evidence type="ECO:0000313" key="7">
    <source>
        <dbReference type="Proteomes" id="UP000823934"/>
    </source>
</evidence>
<dbReference type="InterPro" id="IPR001173">
    <property type="entry name" value="Glyco_trans_2-like"/>
</dbReference>
<dbReference type="GO" id="GO:0016757">
    <property type="term" value="F:glycosyltransferase activity"/>
    <property type="evidence" value="ECO:0007669"/>
    <property type="project" value="UniProtKB-KW"/>
</dbReference>
<evidence type="ECO:0000256" key="4">
    <source>
        <dbReference type="SAM" id="Phobius"/>
    </source>
</evidence>
<dbReference type="AlphaFoldDB" id="A0A9D1TU17"/>
<dbReference type="CDD" id="cd06423">
    <property type="entry name" value="CESA_like"/>
    <property type="match status" value="1"/>
</dbReference>
<accession>A0A9D1TU17</accession>
<feature type="transmembrane region" description="Helical" evidence="4">
    <location>
        <begin position="270"/>
        <end position="291"/>
    </location>
</feature>
<keyword evidence="3" id="KW-0808">Transferase</keyword>
<dbReference type="Pfam" id="PF00535">
    <property type="entry name" value="Glycos_transf_2"/>
    <property type="match status" value="1"/>
</dbReference>